<name>A0A2V2MX92_9EURY</name>
<feature type="domain" description="Diphthamide synthase" evidence="1">
    <location>
        <begin position="1"/>
        <end position="219"/>
    </location>
</feature>
<dbReference type="GO" id="GO:0017183">
    <property type="term" value="P:protein histidyl modification to diphthamide"/>
    <property type="evidence" value="ECO:0007669"/>
    <property type="project" value="TreeGrafter"/>
</dbReference>
<dbReference type="PANTHER" id="PTHR12196">
    <property type="entry name" value="DOMAIN OF UNKNOWN FUNCTION 71 DUF71 -CONTAINING PROTEIN"/>
    <property type="match status" value="1"/>
</dbReference>
<accession>A0A2V2MX92</accession>
<dbReference type="NCBIfam" id="TIGR03679">
    <property type="entry name" value="arCOG00187"/>
    <property type="match status" value="1"/>
</dbReference>
<keyword evidence="2" id="KW-0436">Ligase</keyword>
<dbReference type="InterPro" id="IPR014729">
    <property type="entry name" value="Rossmann-like_a/b/a_fold"/>
</dbReference>
<comment type="caution">
    <text evidence="2">The sequence shown here is derived from an EMBL/GenBank/DDBJ whole genome shotgun (WGS) entry which is preliminary data.</text>
</comment>
<reference evidence="2 3" key="1">
    <citation type="submission" date="2018-05" db="EMBL/GenBank/DDBJ databases">
        <title>Draft genome of Methanospirillum stamsii Pt1.</title>
        <authorList>
            <person name="Dueholm M.S."/>
            <person name="Nielsen P.H."/>
            <person name="Bakmann L.F."/>
            <person name="Otzen D.E."/>
        </authorList>
    </citation>
    <scope>NUCLEOTIDE SEQUENCE [LARGE SCALE GENOMIC DNA]</scope>
    <source>
        <strain evidence="2 3">Pt1</strain>
    </source>
</reference>
<keyword evidence="3" id="KW-1185">Reference proteome</keyword>
<proteinExistence type="predicted"/>
<dbReference type="Proteomes" id="UP000245934">
    <property type="component" value="Unassembled WGS sequence"/>
</dbReference>
<dbReference type="AlphaFoldDB" id="A0A2V2MX92"/>
<dbReference type="Gene3D" id="3.40.50.620">
    <property type="entry name" value="HUPs"/>
    <property type="match status" value="1"/>
</dbReference>
<protein>
    <submittedName>
        <fullName evidence="2">Diphthine--ammonia ligase</fullName>
    </submittedName>
</protein>
<evidence type="ECO:0000313" key="3">
    <source>
        <dbReference type="Proteomes" id="UP000245934"/>
    </source>
</evidence>
<dbReference type="Gene3D" id="3.90.1490.10">
    <property type="entry name" value="putative n-type atp pyrophosphatase, domain 2"/>
    <property type="match status" value="1"/>
</dbReference>
<organism evidence="2 3">
    <name type="scientific">Methanospirillum stamsii</name>
    <dbReference type="NCBI Taxonomy" id="1277351"/>
    <lineage>
        <taxon>Archaea</taxon>
        <taxon>Methanobacteriati</taxon>
        <taxon>Methanobacteriota</taxon>
        <taxon>Stenosarchaea group</taxon>
        <taxon>Methanomicrobia</taxon>
        <taxon>Methanomicrobiales</taxon>
        <taxon>Methanospirillaceae</taxon>
        <taxon>Methanospirillum</taxon>
    </lineage>
</organism>
<dbReference type="CDD" id="cd01994">
    <property type="entry name" value="AANH_PF0828-like"/>
    <property type="match status" value="1"/>
</dbReference>
<dbReference type="PIRSF" id="PIRSF039123">
    <property type="entry name" value="Diphthamide_synthase"/>
    <property type="match status" value="1"/>
</dbReference>
<dbReference type="Pfam" id="PF01902">
    <property type="entry name" value="Diphthami_syn_2"/>
    <property type="match status" value="1"/>
</dbReference>
<dbReference type="OrthoDB" id="372052at2157"/>
<dbReference type="PANTHER" id="PTHR12196:SF2">
    <property type="entry name" value="DIPHTHINE--AMMONIA LIGASE"/>
    <property type="match status" value="1"/>
</dbReference>
<dbReference type="InterPro" id="IPR030662">
    <property type="entry name" value="DPH6/MJ0570"/>
</dbReference>
<sequence>MRFGALLSGGKDSLYAAWKVMQMGSDIACFITIRSKNAESYMFHTPNISLTRLQAEASAIPLIEQETEGIEEKELLDLATSIHCASEKFHLDGIVTGAIQSVYQATRIERICHQEGLWCISPLWQCDQETYVRSLANEGFEVIVAGVFADSLDASWLGTHIDRTFVDRLKKVSGKYQISIAGEGGEYESFVLNAPFFKKRIIIEKAEILFKHGAGNYRIISAGLV</sequence>
<dbReference type="InterPro" id="IPR022427">
    <property type="entry name" value="MJ0570_ATP-bd"/>
</dbReference>
<dbReference type="NCBIfam" id="TIGR00290">
    <property type="entry name" value="MJ0570_dom"/>
    <property type="match status" value="1"/>
</dbReference>
<gene>
    <name evidence="2" type="ORF">DLD82_14810</name>
</gene>
<evidence type="ECO:0000313" key="2">
    <source>
        <dbReference type="EMBL" id="PWR70850.1"/>
    </source>
</evidence>
<dbReference type="SUPFAM" id="SSF52402">
    <property type="entry name" value="Adenine nucleotide alpha hydrolases-like"/>
    <property type="match status" value="1"/>
</dbReference>
<dbReference type="EMBL" id="QGMZ01000039">
    <property type="protein sequence ID" value="PWR70850.1"/>
    <property type="molecule type" value="Genomic_DNA"/>
</dbReference>
<dbReference type="GO" id="GO:0017178">
    <property type="term" value="F:diphthine-ammonia ligase activity"/>
    <property type="evidence" value="ECO:0007669"/>
    <property type="project" value="TreeGrafter"/>
</dbReference>
<dbReference type="InterPro" id="IPR002761">
    <property type="entry name" value="Diphthami_syn_dom"/>
</dbReference>
<evidence type="ECO:0000259" key="1">
    <source>
        <dbReference type="Pfam" id="PF01902"/>
    </source>
</evidence>